<comment type="caution">
    <text evidence="5">The sequence shown here is derived from an EMBL/GenBank/DDBJ whole genome shotgun (WGS) entry which is preliminary data.</text>
</comment>
<accession>A0A246JM42</accession>
<organism evidence="5 6">
    <name type="scientific">Roseateles aquatilis</name>
    <dbReference type="NCBI Taxonomy" id="431061"/>
    <lineage>
        <taxon>Bacteria</taxon>
        <taxon>Pseudomonadati</taxon>
        <taxon>Pseudomonadota</taxon>
        <taxon>Betaproteobacteria</taxon>
        <taxon>Burkholderiales</taxon>
        <taxon>Sphaerotilaceae</taxon>
        <taxon>Roseateles</taxon>
    </lineage>
</organism>
<evidence type="ECO:0000256" key="3">
    <source>
        <dbReference type="ARBA" id="ARBA00023163"/>
    </source>
</evidence>
<dbReference type="SMART" id="SM00895">
    <property type="entry name" value="FCD"/>
    <property type="match status" value="1"/>
</dbReference>
<evidence type="ECO:0000313" key="5">
    <source>
        <dbReference type="EMBL" id="OWQ93706.1"/>
    </source>
</evidence>
<reference evidence="5 6" key="1">
    <citation type="journal article" date="2008" name="Int. J. Syst. Evol. Microbiol.">
        <title>Description of Roseateles aquatilis sp. nov. and Roseateles terrae sp. nov., in the class Betaproteobacteria, and emended description of the genus Roseateles.</title>
        <authorList>
            <person name="Gomila M."/>
            <person name="Bowien B."/>
            <person name="Falsen E."/>
            <person name="Moore E.R."/>
            <person name="Lalucat J."/>
        </authorList>
    </citation>
    <scope>NUCLEOTIDE SEQUENCE [LARGE SCALE GENOMIC DNA]</scope>
    <source>
        <strain evidence="5 6">CCUG 48205</strain>
    </source>
</reference>
<proteinExistence type="predicted"/>
<evidence type="ECO:0000256" key="1">
    <source>
        <dbReference type="ARBA" id="ARBA00023015"/>
    </source>
</evidence>
<feature type="domain" description="GntR C-terminal" evidence="4">
    <location>
        <begin position="75"/>
        <end position="197"/>
    </location>
</feature>
<dbReference type="GO" id="GO:0003677">
    <property type="term" value="F:DNA binding"/>
    <property type="evidence" value="ECO:0007669"/>
    <property type="project" value="UniProtKB-KW"/>
</dbReference>
<dbReference type="Gene3D" id="1.10.10.10">
    <property type="entry name" value="Winged helix-like DNA-binding domain superfamily/Winged helix DNA-binding domain"/>
    <property type="match status" value="1"/>
</dbReference>
<dbReference type="SUPFAM" id="SSF48008">
    <property type="entry name" value="GntR ligand-binding domain-like"/>
    <property type="match status" value="1"/>
</dbReference>
<dbReference type="OrthoDB" id="7003764at2"/>
<dbReference type="SUPFAM" id="SSF46785">
    <property type="entry name" value="Winged helix' DNA-binding domain"/>
    <property type="match status" value="1"/>
</dbReference>
<dbReference type="PANTHER" id="PTHR43537:SF53">
    <property type="entry name" value="HTH-TYPE TRANSCRIPTIONAL REPRESSOR NANR"/>
    <property type="match status" value="1"/>
</dbReference>
<evidence type="ECO:0000259" key="4">
    <source>
        <dbReference type="SMART" id="SM00895"/>
    </source>
</evidence>
<dbReference type="Gene3D" id="1.20.120.530">
    <property type="entry name" value="GntR ligand-binding domain-like"/>
    <property type="match status" value="1"/>
</dbReference>
<dbReference type="InterPro" id="IPR036390">
    <property type="entry name" value="WH_DNA-bd_sf"/>
</dbReference>
<evidence type="ECO:0000313" key="6">
    <source>
        <dbReference type="Proteomes" id="UP000197468"/>
    </source>
</evidence>
<dbReference type="Pfam" id="PF07729">
    <property type="entry name" value="FCD"/>
    <property type="match status" value="1"/>
</dbReference>
<keyword evidence="2" id="KW-0238">DNA-binding</keyword>
<name>A0A246JM42_9BURK</name>
<keyword evidence="3" id="KW-0804">Transcription</keyword>
<gene>
    <name evidence="5" type="ORF">CDN99_04445</name>
</gene>
<protein>
    <recommendedName>
        <fullName evidence="4">GntR C-terminal domain-containing protein</fullName>
    </recommendedName>
</protein>
<sequence>MTSSAELGKRLIESMMARRVPPGTHLSEQHLESLLGCRSPLVGVALARLETQGFLARGEDNGWRVVERSREEAWETLAARRLIECGLLRGARTLDRGALQALQTHLSRERAAVAGGELGESSFLSGNFHVLLAGCLGNGLLADTVRGLAARTALIAMQCQASTDAVRSCDAHAQIVAALEAGDFASADGVMDRYLCWTHDGLLGRQARRRPTTAV</sequence>
<dbReference type="RefSeq" id="WP_088382887.1">
    <property type="nucleotide sequence ID" value="NZ_NIOF01000001.1"/>
</dbReference>
<dbReference type="InterPro" id="IPR011711">
    <property type="entry name" value="GntR_C"/>
</dbReference>
<keyword evidence="6" id="KW-1185">Reference proteome</keyword>
<dbReference type="Proteomes" id="UP000197468">
    <property type="component" value="Unassembled WGS sequence"/>
</dbReference>
<evidence type="ECO:0000256" key="2">
    <source>
        <dbReference type="ARBA" id="ARBA00023125"/>
    </source>
</evidence>
<dbReference type="InterPro" id="IPR036388">
    <property type="entry name" value="WH-like_DNA-bd_sf"/>
</dbReference>
<dbReference type="EMBL" id="NIOF01000001">
    <property type="protein sequence ID" value="OWQ93706.1"/>
    <property type="molecule type" value="Genomic_DNA"/>
</dbReference>
<dbReference type="AlphaFoldDB" id="A0A246JM42"/>
<keyword evidence="1" id="KW-0805">Transcription regulation</keyword>
<dbReference type="InterPro" id="IPR008920">
    <property type="entry name" value="TF_FadR/GntR_C"/>
</dbReference>
<dbReference type="PANTHER" id="PTHR43537">
    <property type="entry name" value="TRANSCRIPTIONAL REGULATOR, GNTR FAMILY"/>
    <property type="match status" value="1"/>
</dbReference>